<evidence type="ECO:0000256" key="5">
    <source>
        <dbReference type="ARBA" id="ARBA00023163"/>
    </source>
</evidence>
<dbReference type="CDD" id="cd00067">
    <property type="entry name" value="GAL4"/>
    <property type="match status" value="1"/>
</dbReference>
<evidence type="ECO:0000256" key="3">
    <source>
        <dbReference type="ARBA" id="ARBA00023015"/>
    </source>
</evidence>
<dbReference type="Proteomes" id="UP000197666">
    <property type="component" value="Unassembled WGS sequence"/>
</dbReference>
<dbReference type="SUPFAM" id="SSF57701">
    <property type="entry name" value="Zn2/Cys6 DNA-binding domain"/>
    <property type="match status" value="1"/>
</dbReference>
<proteinExistence type="predicted"/>
<dbReference type="InterPro" id="IPR050815">
    <property type="entry name" value="TF_fung"/>
</dbReference>
<feature type="region of interest" description="Disordered" evidence="7">
    <location>
        <begin position="1"/>
        <end position="25"/>
    </location>
</feature>
<dbReference type="GO" id="GO:0009893">
    <property type="term" value="P:positive regulation of metabolic process"/>
    <property type="evidence" value="ECO:0007669"/>
    <property type="project" value="UniProtKB-ARBA"/>
</dbReference>
<accession>A0A254U0I5</accession>
<dbReference type="SMART" id="SM00066">
    <property type="entry name" value="GAL4"/>
    <property type="match status" value="1"/>
</dbReference>
<dbReference type="CDD" id="cd12148">
    <property type="entry name" value="fungal_TF_MHR"/>
    <property type="match status" value="1"/>
</dbReference>
<dbReference type="InterPro" id="IPR001138">
    <property type="entry name" value="Zn2Cys6_DnaBD"/>
</dbReference>
<evidence type="ECO:0000256" key="4">
    <source>
        <dbReference type="ARBA" id="ARBA00023125"/>
    </source>
</evidence>
<evidence type="ECO:0000313" key="10">
    <source>
        <dbReference type="EMBL" id="TPR06660.1"/>
    </source>
</evidence>
<dbReference type="PANTHER" id="PTHR47338:SF3">
    <property type="entry name" value="C6 FINGER DOMAIN TRANSCRIPTION FACTOR DBAA-RELATED"/>
    <property type="match status" value="1"/>
</dbReference>
<dbReference type="VEuPathDB" id="FungiDB:An09g01870"/>
<feature type="domain" description="Zn(2)-C6 fungal-type" evidence="8">
    <location>
        <begin position="26"/>
        <end position="55"/>
    </location>
</feature>
<keyword evidence="4" id="KW-0238">DNA-binding</keyword>
<dbReference type="GO" id="GO:0006351">
    <property type="term" value="P:DNA-templated transcription"/>
    <property type="evidence" value="ECO:0007669"/>
    <property type="project" value="InterPro"/>
</dbReference>
<evidence type="ECO:0000256" key="2">
    <source>
        <dbReference type="ARBA" id="ARBA00022723"/>
    </source>
</evidence>
<dbReference type="VEuPathDB" id="FungiDB:M747DRAFT_342947"/>
<evidence type="ECO:0000259" key="8">
    <source>
        <dbReference type="PROSITE" id="PS50048"/>
    </source>
</evidence>
<dbReference type="eggNOG" id="ENOG502SH49">
    <property type="taxonomic scope" value="Eukaryota"/>
</dbReference>
<dbReference type="InterPro" id="IPR007219">
    <property type="entry name" value="XnlR_reg_dom"/>
</dbReference>
<dbReference type="PANTHER" id="PTHR47338">
    <property type="entry name" value="ZN(II)2CYS6 TRANSCRIPTION FACTOR (EUROFUNG)-RELATED"/>
    <property type="match status" value="1"/>
</dbReference>
<dbReference type="VEuPathDB" id="FungiDB:ATCC64974_7330"/>
<dbReference type="PROSITE" id="PS00463">
    <property type="entry name" value="ZN2_CY6_FUNGAL_1"/>
    <property type="match status" value="1"/>
</dbReference>
<reference evidence="10" key="2">
    <citation type="submission" date="2019-02" db="EMBL/GenBank/DDBJ databases">
        <title>FDA dAtabase for Regulatory Grade micrObial Sequences (FDA-ARGOS): Supporting development and validation of Infectious Disease Dx tests.</title>
        <authorList>
            <person name="Kerrigan L."/>
            <person name="Tallon L.J."/>
            <person name="Sadzewicz L."/>
            <person name="Sengamalay N."/>
            <person name="Ott S."/>
            <person name="Godinez A."/>
            <person name="Nagaraj S."/>
            <person name="Vavikolanu K."/>
            <person name="Vyas G."/>
            <person name="Nadendla S."/>
            <person name="Aluvathingal J."/>
            <person name="Sichtig H."/>
        </authorList>
    </citation>
    <scope>NUCLEOTIDE SEQUENCE</scope>
    <source>
        <strain evidence="10">FDAARGOS_311</strain>
    </source>
</reference>
<comment type="subcellular location">
    <subcellularLocation>
        <location evidence="1">Nucleus</location>
    </subcellularLocation>
</comment>
<comment type="caution">
    <text evidence="10">The sequence shown here is derived from an EMBL/GenBank/DDBJ whole genome shotgun (WGS) entry which is preliminary data.</text>
</comment>
<dbReference type="Pfam" id="PF04082">
    <property type="entry name" value="Fungal_trans"/>
    <property type="match status" value="1"/>
</dbReference>
<dbReference type="EMBL" id="BRPB01000079">
    <property type="protein sequence ID" value="GLA53417.1"/>
    <property type="molecule type" value="Genomic_DNA"/>
</dbReference>
<name>A0A254U0I5_ASPNG</name>
<dbReference type="GO" id="GO:0008270">
    <property type="term" value="F:zinc ion binding"/>
    <property type="evidence" value="ECO:0007669"/>
    <property type="project" value="InterPro"/>
</dbReference>
<evidence type="ECO:0000313" key="9">
    <source>
        <dbReference type="EMBL" id="GLA53417.1"/>
    </source>
</evidence>
<reference evidence="11" key="1">
    <citation type="submission" date="2018-10" db="EMBL/GenBank/DDBJ databases">
        <title>FDA dAtabase for Regulatory Grade micrObial Sequences (FDA-ARGOS): Supporting development and validation of Infectious Disease Dx tests.</title>
        <authorList>
            <person name="Kerrigan L."/>
            <person name="Tallon L."/>
            <person name="Sadzewicz L."/>
            <person name="Sengamalay N."/>
            <person name="Ott S."/>
            <person name="Godinez A."/>
            <person name="Nagaraj S."/>
            <person name="Vavikolanu K."/>
            <person name="Nadendla S."/>
            <person name="George J."/>
            <person name="Sichtig H."/>
        </authorList>
    </citation>
    <scope>NUCLEOTIDE SEQUENCE [LARGE SCALE GENOMIC DNA]</scope>
    <source>
        <strain evidence="11">FDAARGOS_311</strain>
    </source>
</reference>
<evidence type="ECO:0000256" key="7">
    <source>
        <dbReference type="SAM" id="MobiDB-lite"/>
    </source>
</evidence>
<sequence length="523" mass="58663">MSDSRTTTTKNNTTNHKTSRQGPGSACEECRRRKLRCDRQPQCQNCVDAGVYCVTNLARPARGPKKGHLKALKGRIATLERCLLEQRDGMLVDPISDDELLDKALSASSPASQSPDPSEEVSENILEDLDQVFFERVQPMVPILQRHRYFSWAREPQQSANRRGLQQAIRTLAAGVSSQLPEVRVALYRTTRHTLESLESDDTLLTAPDFEQVQAWILIAIYEFMQVSYSRGWMSAGRVFRLVQLLRLPEIDASPLSLLDLDLDPDSKWVVAEEKRRTVWMAYIMDCSLNLRHKGSLTLTEQALTRLPMPESEFQCGHPISMGFLAEALAGTDITSPLSSFAKCILLATISGRTLSHRHLSMAELLRGNPLQDVWTRHQWIDTTLTAHLQLSFSLPTAAESSDPMLLFAKMIGQAGVLSLYDILQSTPWEPETVSLLPDYEACALQAARETVVLARNLRHFSCFKVHPFTPILLGLCAEVLQHPVAHNDTPKLLGEVQDALKYLMTVNRLARQEAAAQDIRRS</sequence>
<dbReference type="GO" id="GO:0005634">
    <property type="term" value="C:nucleus"/>
    <property type="evidence" value="ECO:0007669"/>
    <property type="project" value="UniProtKB-SubCell"/>
</dbReference>
<organism evidence="10 11">
    <name type="scientific">Aspergillus niger</name>
    <dbReference type="NCBI Taxonomy" id="5061"/>
    <lineage>
        <taxon>Eukaryota</taxon>
        <taxon>Fungi</taxon>
        <taxon>Dikarya</taxon>
        <taxon>Ascomycota</taxon>
        <taxon>Pezizomycotina</taxon>
        <taxon>Eurotiomycetes</taxon>
        <taxon>Eurotiomycetidae</taxon>
        <taxon>Eurotiales</taxon>
        <taxon>Aspergillaceae</taxon>
        <taxon>Aspergillus</taxon>
        <taxon>Aspergillus subgen. Circumdati</taxon>
    </lineage>
</organism>
<evidence type="ECO:0000313" key="11">
    <source>
        <dbReference type="Proteomes" id="UP000197666"/>
    </source>
</evidence>
<dbReference type="VEuPathDB" id="FungiDB:ASPNIDRAFT2_1079852"/>
<dbReference type="EMBL" id="NKJJ02000005">
    <property type="protein sequence ID" value="TPR06660.1"/>
    <property type="molecule type" value="Genomic_DNA"/>
</dbReference>
<gene>
    <name evidence="9" type="ORF">AnigIFM63604_010510</name>
    <name evidence="10" type="ORF">CAN33_0023685</name>
</gene>
<dbReference type="AlphaFoldDB" id="A0A254U0I5"/>
<dbReference type="Pfam" id="PF00172">
    <property type="entry name" value="Zn_clus"/>
    <property type="match status" value="1"/>
</dbReference>
<dbReference type="GO" id="GO:0003677">
    <property type="term" value="F:DNA binding"/>
    <property type="evidence" value="ECO:0007669"/>
    <property type="project" value="UniProtKB-KW"/>
</dbReference>
<keyword evidence="2" id="KW-0479">Metal-binding</keyword>
<dbReference type="GO" id="GO:0000981">
    <property type="term" value="F:DNA-binding transcription factor activity, RNA polymerase II-specific"/>
    <property type="evidence" value="ECO:0007669"/>
    <property type="project" value="InterPro"/>
</dbReference>
<dbReference type="Gene3D" id="4.10.240.10">
    <property type="entry name" value="Zn(2)-C6 fungal-type DNA-binding domain"/>
    <property type="match status" value="1"/>
</dbReference>
<keyword evidence="3" id="KW-0805">Transcription regulation</keyword>
<evidence type="ECO:0000256" key="1">
    <source>
        <dbReference type="ARBA" id="ARBA00004123"/>
    </source>
</evidence>
<keyword evidence="5" id="KW-0804">Transcription</keyword>
<evidence type="ECO:0000256" key="6">
    <source>
        <dbReference type="ARBA" id="ARBA00023242"/>
    </source>
</evidence>
<reference evidence="9" key="3">
    <citation type="submission" date="2022-07" db="EMBL/GenBank/DDBJ databases">
        <title>Taxonomy of Aspergillus series Nigri: significant species reduction supported by multi-species coalescent approaches.</title>
        <authorList>
            <person name="Bian C."/>
            <person name="Kusuya Y."/>
            <person name="Sklenar F."/>
            <person name="D'hooge E."/>
            <person name="Yaguchi T."/>
            <person name="Takahashi H."/>
            <person name="Hubka V."/>
        </authorList>
    </citation>
    <scope>NUCLEOTIDE SEQUENCE</scope>
    <source>
        <strain evidence="9">IFM 63604</strain>
    </source>
</reference>
<dbReference type="OrthoDB" id="3037908at2759"/>
<dbReference type="PROSITE" id="PS50048">
    <property type="entry name" value="ZN2_CY6_FUNGAL_2"/>
    <property type="match status" value="1"/>
</dbReference>
<dbReference type="Proteomes" id="UP001144191">
    <property type="component" value="Unassembled WGS sequence"/>
</dbReference>
<dbReference type="InterPro" id="IPR036864">
    <property type="entry name" value="Zn2-C6_fun-type_DNA-bd_sf"/>
</dbReference>
<feature type="compositionally biased region" description="Low complexity" evidence="7">
    <location>
        <begin position="1"/>
        <end position="16"/>
    </location>
</feature>
<keyword evidence="6" id="KW-0539">Nucleus</keyword>
<protein>
    <submittedName>
        <fullName evidence="10">Phosphatidylethanolamine-binding family protein</fullName>
    </submittedName>
</protein>